<dbReference type="EMBL" id="JBBWWQ010000009">
    <property type="protein sequence ID" value="KAK8939085.1"/>
    <property type="molecule type" value="Genomic_DNA"/>
</dbReference>
<dbReference type="AlphaFoldDB" id="A0AAP0G615"/>
<protein>
    <submittedName>
        <fullName evidence="1">Uncharacterized protein</fullName>
    </submittedName>
</protein>
<proteinExistence type="predicted"/>
<organism evidence="1 2">
    <name type="scientific">Platanthera zijinensis</name>
    <dbReference type="NCBI Taxonomy" id="2320716"/>
    <lineage>
        <taxon>Eukaryota</taxon>
        <taxon>Viridiplantae</taxon>
        <taxon>Streptophyta</taxon>
        <taxon>Embryophyta</taxon>
        <taxon>Tracheophyta</taxon>
        <taxon>Spermatophyta</taxon>
        <taxon>Magnoliopsida</taxon>
        <taxon>Liliopsida</taxon>
        <taxon>Asparagales</taxon>
        <taxon>Orchidaceae</taxon>
        <taxon>Orchidoideae</taxon>
        <taxon>Orchideae</taxon>
        <taxon>Orchidinae</taxon>
        <taxon>Platanthera</taxon>
    </lineage>
</organism>
<comment type="caution">
    <text evidence="1">The sequence shown here is derived from an EMBL/GenBank/DDBJ whole genome shotgun (WGS) entry which is preliminary data.</text>
</comment>
<dbReference type="Proteomes" id="UP001418222">
    <property type="component" value="Unassembled WGS sequence"/>
</dbReference>
<evidence type="ECO:0000313" key="2">
    <source>
        <dbReference type="Proteomes" id="UP001418222"/>
    </source>
</evidence>
<dbReference type="PANTHER" id="PTHR34962">
    <property type="entry name" value="EMBRYO DEFECTIVE 1703-RELATED"/>
    <property type="match status" value="1"/>
</dbReference>
<evidence type="ECO:0000313" key="1">
    <source>
        <dbReference type="EMBL" id="KAK8939085.1"/>
    </source>
</evidence>
<sequence>MDAEDQHAFFHGLDRKAEKVNKKLAGLHEWIHSKIENLDYGTYDIGLDDPLEKVIPRWKRSTY</sequence>
<dbReference type="PANTHER" id="PTHR34962:SF1">
    <property type="entry name" value="EMBRYO DEFECTIVE 1703-RELATED"/>
    <property type="match status" value="1"/>
</dbReference>
<keyword evidence="2" id="KW-1185">Reference proteome</keyword>
<name>A0AAP0G615_9ASPA</name>
<accession>A0AAP0G615</accession>
<gene>
    <name evidence="1" type="ORF">KSP39_PZI011558</name>
</gene>
<reference evidence="1 2" key="1">
    <citation type="journal article" date="2022" name="Nat. Plants">
        <title>Genomes of leafy and leafless Platanthera orchids illuminate the evolution of mycoheterotrophy.</title>
        <authorList>
            <person name="Li M.H."/>
            <person name="Liu K.W."/>
            <person name="Li Z."/>
            <person name="Lu H.C."/>
            <person name="Ye Q.L."/>
            <person name="Zhang D."/>
            <person name="Wang J.Y."/>
            <person name="Li Y.F."/>
            <person name="Zhong Z.M."/>
            <person name="Liu X."/>
            <person name="Yu X."/>
            <person name="Liu D.K."/>
            <person name="Tu X.D."/>
            <person name="Liu B."/>
            <person name="Hao Y."/>
            <person name="Liao X.Y."/>
            <person name="Jiang Y.T."/>
            <person name="Sun W.H."/>
            <person name="Chen J."/>
            <person name="Chen Y.Q."/>
            <person name="Ai Y."/>
            <person name="Zhai J.W."/>
            <person name="Wu S.S."/>
            <person name="Zhou Z."/>
            <person name="Hsiao Y.Y."/>
            <person name="Wu W.L."/>
            <person name="Chen Y.Y."/>
            <person name="Lin Y.F."/>
            <person name="Hsu J.L."/>
            <person name="Li C.Y."/>
            <person name="Wang Z.W."/>
            <person name="Zhao X."/>
            <person name="Zhong W.Y."/>
            <person name="Ma X.K."/>
            <person name="Ma L."/>
            <person name="Huang J."/>
            <person name="Chen G.Z."/>
            <person name="Huang M.Z."/>
            <person name="Huang L."/>
            <person name="Peng D.H."/>
            <person name="Luo Y.B."/>
            <person name="Zou S.Q."/>
            <person name="Chen S.P."/>
            <person name="Lan S."/>
            <person name="Tsai W.C."/>
            <person name="Van de Peer Y."/>
            <person name="Liu Z.J."/>
        </authorList>
    </citation>
    <scope>NUCLEOTIDE SEQUENCE [LARGE SCALE GENOMIC DNA]</scope>
    <source>
        <strain evidence="1">Lor287</strain>
    </source>
</reference>